<evidence type="ECO:0000313" key="2">
    <source>
        <dbReference type="Proteomes" id="UP001172457"/>
    </source>
</evidence>
<dbReference type="EMBL" id="JARYMX010000004">
    <property type="protein sequence ID" value="KAJ9553565.1"/>
    <property type="molecule type" value="Genomic_DNA"/>
</dbReference>
<dbReference type="AlphaFoldDB" id="A0AA38WII6"/>
<dbReference type="Gene3D" id="3.40.395.10">
    <property type="entry name" value="Adenoviral Proteinase, Chain A"/>
    <property type="match status" value="1"/>
</dbReference>
<sequence>MNTNLPEYLNLKKVFLKTLNFIDDGRAKKLSKAKQKREKMLWRTTGNKIDCGIFVMRHMETFMGGNKNQIENLRYKYVAKILQLSLNVNIDFVKAEVDIFTKQPIEKRGSS</sequence>
<protein>
    <recommendedName>
        <fullName evidence="3">Ubiquitin-like protease family profile domain-containing protein</fullName>
    </recommendedName>
</protein>
<organism evidence="1 2">
    <name type="scientific">Centaurea solstitialis</name>
    <name type="common">yellow star-thistle</name>
    <dbReference type="NCBI Taxonomy" id="347529"/>
    <lineage>
        <taxon>Eukaryota</taxon>
        <taxon>Viridiplantae</taxon>
        <taxon>Streptophyta</taxon>
        <taxon>Embryophyta</taxon>
        <taxon>Tracheophyta</taxon>
        <taxon>Spermatophyta</taxon>
        <taxon>Magnoliopsida</taxon>
        <taxon>eudicotyledons</taxon>
        <taxon>Gunneridae</taxon>
        <taxon>Pentapetalae</taxon>
        <taxon>asterids</taxon>
        <taxon>campanulids</taxon>
        <taxon>Asterales</taxon>
        <taxon>Asteraceae</taxon>
        <taxon>Carduoideae</taxon>
        <taxon>Cardueae</taxon>
        <taxon>Centaureinae</taxon>
        <taxon>Centaurea</taxon>
    </lineage>
</organism>
<accession>A0AA38WII6</accession>
<evidence type="ECO:0008006" key="3">
    <source>
        <dbReference type="Google" id="ProtNLM"/>
    </source>
</evidence>
<comment type="caution">
    <text evidence="1">The sequence shown here is derived from an EMBL/GenBank/DDBJ whole genome shotgun (WGS) entry which is preliminary data.</text>
</comment>
<dbReference type="SUPFAM" id="SSF54001">
    <property type="entry name" value="Cysteine proteinases"/>
    <property type="match status" value="1"/>
</dbReference>
<evidence type="ECO:0000313" key="1">
    <source>
        <dbReference type="EMBL" id="KAJ9553565.1"/>
    </source>
</evidence>
<name>A0AA38WII6_9ASTR</name>
<dbReference type="Proteomes" id="UP001172457">
    <property type="component" value="Chromosome 4"/>
</dbReference>
<keyword evidence="2" id="KW-1185">Reference proteome</keyword>
<gene>
    <name evidence="1" type="ORF">OSB04_017610</name>
</gene>
<dbReference type="InterPro" id="IPR038765">
    <property type="entry name" value="Papain-like_cys_pep_sf"/>
</dbReference>
<reference evidence="1" key="1">
    <citation type="submission" date="2023-03" db="EMBL/GenBank/DDBJ databases">
        <title>Chromosome-scale reference genome and RAD-based genetic map of yellow starthistle (Centaurea solstitialis) reveal putative structural variation and QTLs associated with invader traits.</title>
        <authorList>
            <person name="Reatini B."/>
            <person name="Cang F.A."/>
            <person name="Jiang Q."/>
            <person name="Mckibben M.T.W."/>
            <person name="Barker M.S."/>
            <person name="Rieseberg L.H."/>
            <person name="Dlugosch K.M."/>
        </authorList>
    </citation>
    <scope>NUCLEOTIDE SEQUENCE</scope>
    <source>
        <strain evidence="1">CAN-66</strain>
        <tissue evidence="1">Leaf</tissue>
    </source>
</reference>
<proteinExistence type="predicted"/>